<dbReference type="AlphaFoldDB" id="A0A1I7UHQ2"/>
<evidence type="ECO:0000313" key="6">
    <source>
        <dbReference type="WBParaSite" id="Csp11.Scaffold629.g9446.t1"/>
    </source>
</evidence>
<protein>
    <recommendedName>
        <fullName evidence="2">enoyl-CoA hydratase</fullName>
        <ecNumber evidence="2">4.2.1.17</ecNumber>
    </recommendedName>
</protein>
<evidence type="ECO:0000256" key="2">
    <source>
        <dbReference type="ARBA" id="ARBA00012076"/>
    </source>
</evidence>
<dbReference type="GO" id="GO:0004300">
    <property type="term" value="F:enoyl-CoA hydratase activity"/>
    <property type="evidence" value="ECO:0007669"/>
    <property type="project" value="UniProtKB-EC"/>
</dbReference>
<name>A0A1I7UHQ2_9PELO</name>
<dbReference type="STRING" id="1561998.A0A1I7UHQ2"/>
<organism evidence="5 6">
    <name type="scientific">Caenorhabditis tropicalis</name>
    <dbReference type="NCBI Taxonomy" id="1561998"/>
    <lineage>
        <taxon>Eukaryota</taxon>
        <taxon>Metazoa</taxon>
        <taxon>Ecdysozoa</taxon>
        <taxon>Nematoda</taxon>
        <taxon>Chromadorea</taxon>
        <taxon>Rhabditida</taxon>
        <taxon>Rhabditina</taxon>
        <taxon>Rhabditomorpha</taxon>
        <taxon>Rhabditoidea</taxon>
        <taxon>Rhabditidae</taxon>
        <taxon>Peloderinae</taxon>
        <taxon>Caenorhabditis</taxon>
    </lineage>
</organism>
<dbReference type="Proteomes" id="UP000095282">
    <property type="component" value="Unplaced"/>
</dbReference>
<evidence type="ECO:0000313" key="5">
    <source>
        <dbReference type="Proteomes" id="UP000095282"/>
    </source>
</evidence>
<dbReference type="eggNOG" id="KOG1680">
    <property type="taxonomic scope" value="Eukaryota"/>
</dbReference>
<proteinExistence type="inferred from homology"/>
<dbReference type="InterPro" id="IPR001753">
    <property type="entry name" value="Enoyl-CoA_hydra/iso"/>
</dbReference>
<dbReference type="PANTHER" id="PTHR11941:SF54">
    <property type="entry name" value="ENOYL-COA HYDRATASE, MITOCHONDRIAL"/>
    <property type="match status" value="1"/>
</dbReference>
<evidence type="ECO:0000256" key="3">
    <source>
        <dbReference type="ARBA" id="ARBA00023239"/>
    </source>
</evidence>
<dbReference type="InterPro" id="IPR029045">
    <property type="entry name" value="ClpP/crotonase-like_dom_sf"/>
</dbReference>
<dbReference type="EC" id="4.2.1.17" evidence="2"/>
<dbReference type="PANTHER" id="PTHR11941">
    <property type="entry name" value="ENOYL-COA HYDRATASE-RELATED"/>
    <property type="match status" value="1"/>
</dbReference>
<dbReference type="WBParaSite" id="Csp11.Scaffold629.g9446.t1">
    <property type="protein sequence ID" value="Csp11.Scaffold629.g9446.t1"/>
    <property type="gene ID" value="Csp11.Scaffold629.g9446"/>
</dbReference>
<evidence type="ECO:0000256" key="4">
    <source>
        <dbReference type="RuleBase" id="RU003707"/>
    </source>
</evidence>
<reference evidence="6" key="1">
    <citation type="submission" date="2016-11" db="UniProtKB">
        <authorList>
            <consortium name="WormBaseParasite"/>
        </authorList>
    </citation>
    <scope>IDENTIFICATION</scope>
</reference>
<keyword evidence="5" id="KW-1185">Reference proteome</keyword>
<dbReference type="GO" id="GO:0005739">
    <property type="term" value="C:mitochondrion"/>
    <property type="evidence" value="ECO:0007669"/>
    <property type="project" value="TreeGrafter"/>
</dbReference>
<dbReference type="Gene3D" id="1.10.12.10">
    <property type="entry name" value="Lyase 2-enoyl-coa Hydratase, Chain A, domain 2"/>
    <property type="match status" value="1"/>
</dbReference>
<dbReference type="CDD" id="cd06558">
    <property type="entry name" value="crotonase-like"/>
    <property type="match status" value="1"/>
</dbReference>
<dbReference type="GO" id="GO:0006635">
    <property type="term" value="P:fatty acid beta-oxidation"/>
    <property type="evidence" value="ECO:0007669"/>
    <property type="project" value="TreeGrafter"/>
</dbReference>
<dbReference type="Gene3D" id="3.90.226.10">
    <property type="entry name" value="2-enoyl-CoA Hydratase, Chain A, domain 1"/>
    <property type="match status" value="1"/>
</dbReference>
<accession>A0A1I7UHQ2</accession>
<dbReference type="SUPFAM" id="SSF52096">
    <property type="entry name" value="ClpP/crotonase"/>
    <property type="match status" value="1"/>
</dbReference>
<dbReference type="InterPro" id="IPR014748">
    <property type="entry name" value="Enoyl-CoA_hydra_C"/>
</dbReference>
<dbReference type="FunFam" id="3.90.226.10:FF:000019">
    <property type="entry name" value="Enoyl-CoA hydratase, mitochondrial"/>
    <property type="match status" value="1"/>
</dbReference>
<dbReference type="InterPro" id="IPR018376">
    <property type="entry name" value="Enoyl-CoA_hyd/isom_CS"/>
</dbReference>
<comment type="similarity">
    <text evidence="1 4">Belongs to the enoyl-CoA hydratase/isomerase family.</text>
</comment>
<sequence length="525" mass="58266">MMRFSSMLVRNTKLCTNINQFQLCAFSSKAPEMIKIEKVGEKQNVALIKLNRPKALNALCAQLMTELADALETLDTDKSVGAIVITGSERAFAAGADIKEMTNNEFASTFSGSFLSNWTAVSDVKKPVIAAVNGFALGGGNELAMMCDIIYAGEKARFGQPEINIGTIPGAGGTQRWARAAGKSFAMEVCLTGNHVSAQEAKEHGIVSKVFPVDQVVGEAVKLGEKIADQSPLIVQMAKEAVNKAYDLTLQEGLHFKRRLFYTTFATKNKTKKHYLPAMVSAVSIRSFSSTRSKVIDSLQNKFDGKVLVTDVPALRITVESTSFKFLPKEEQYQQVLNTLPEEWKLNVIIETNAIGNEVDRKIRPVCLRDVSNLTGELVAATPQSLLDDSVFLMKKRNGILAAESLWLCASLALKNFSIGYKRDPRNHKAKSLLVQMISSQCGNKILTPWSVIERCHQNGYEDRMFLAQLKDAAKQTEMFCNILYDCHQSGKFDFDAATPEWMQQYTKSKSGNLKKVDMYFHYIQ</sequence>
<keyword evidence="3" id="KW-0456">Lyase</keyword>
<dbReference type="Pfam" id="PF00378">
    <property type="entry name" value="ECH_1"/>
    <property type="match status" value="1"/>
</dbReference>
<dbReference type="PROSITE" id="PS00166">
    <property type="entry name" value="ENOYL_COA_HYDRATASE"/>
    <property type="match status" value="1"/>
</dbReference>
<evidence type="ECO:0000256" key="1">
    <source>
        <dbReference type="ARBA" id="ARBA00005254"/>
    </source>
</evidence>